<sequence>MALGAAVAAVALPVQAADMLRPRVDYSATYRIDPDGMVMTMSHHAGRMRIDTDEGGRPATILMDPVKRVMFMLADGMAMKISMDQPLPGAGKGLTPTGVVGSARYTPVPLGTKVIAGLGCTVYEAFCEGDGGKPVRSEVCLTDDMVMLEAVSKDQGQPYVMTATSVSLKPQDPARFEVPKGMQVMDMSQMLGGLGAMGVPGMPRQ</sequence>
<organism evidence="1 2">
    <name type="scientific">Zavarzinia compransoris</name>
    <dbReference type="NCBI Taxonomy" id="1264899"/>
    <lineage>
        <taxon>Bacteria</taxon>
        <taxon>Pseudomonadati</taxon>
        <taxon>Pseudomonadota</taxon>
        <taxon>Alphaproteobacteria</taxon>
        <taxon>Rhodospirillales</taxon>
        <taxon>Zavarziniaceae</taxon>
        <taxon>Zavarzinia</taxon>
    </lineage>
</organism>
<accession>A0A317DYR1</accession>
<proteinExistence type="predicted"/>
<evidence type="ECO:0008006" key="3">
    <source>
        <dbReference type="Google" id="ProtNLM"/>
    </source>
</evidence>
<dbReference type="EMBL" id="QGLF01000005">
    <property type="protein sequence ID" value="PWR18996.1"/>
    <property type="molecule type" value="Genomic_DNA"/>
</dbReference>
<comment type="caution">
    <text evidence="1">The sequence shown here is derived from an EMBL/GenBank/DDBJ whole genome shotgun (WGS) entry which is preliminary data.</text>
</comment>
<keyword evidence="2" id="KW-1185">Reference proteome</keyword>
<protein>
    <recommendedName>
        <fullName evidence="3">DUF4412 domain-containing protein</fullName>
    </recommendedName>
</protein>
<dbReference type="AlphaFoldDB" id="A0A317DYR1"/>
<dbReference type="Proteomes" id="UP000246077">
    <property type="component" value="Unassembled WGS sequence"/>
</dbReference>
<name>A0A317DYR1_9PROT</name>
<gene>
    <name evidence="1" type="ORF">DKG75_18690</name>
</gene>
<evidence type="ECO:0000313" key="1">
    <source>
        <dbReference type="EMBL" id="PWR18996.1"/>
    </source>
</evidence>
<reference evidence="2" key="1">
    <citation type="submission" date="2018-05" db="EMBL/GenBank/DDBJ databases">
        <title>Zavarzinia sp. HR-AS.</title>
        <authorList>
            <person name="Lee Y."/>
            <person name="Jeon C.O."/>
        </authorList>
    </citation>
    <scope>NUCLEOTIDE SEQUENCE [LARGE SCALE GENOMIC DNA]</scope>
    <source>
        <strain evidence="2">DSM 1231</strain>
    </source>
</reference>
<evidence type="ECO:0000313" key="2">
    <source>
        <dbReference type="Proteomes" id="UP000246077"/>
    </source>
</evidence>